<dbReference type="NCBIfam" id="TIGR01830">
    <property type="entry name" value="3oxo_ACP_reduc"/>
    <property type="match status" value="1"/>
</dbReference>
<evidence type="ECO:0000256" key="4">
    <source>
        <dbReference type="PIRSR" id="PIRSR611284-2"/>
    </source>
</evidence>
<dbReference type="AlphaFoldDB" id="A0A345UM36"/>
<feature type="binding site" evidence="4">
    <location>
        <begin position="156"/>
        <end position="160"/>
    </location>
    <ligand>
        <name>NADP(+)</name>
        <dbReference type="ChEBI" id="CHEBI:58349"/>
    </ligand>
</feature>
<dbReference type="RefSeq" id="WP_114984713.1">
    <property type="nucleotide sequence ID" value="NZ_CP027806.1"/>
</dbReference>
<evidence type="ECO:0000256" key="3">
    <source>
        <dbReference type="PIRSR" id="PIRSR611284-1"/>
    </source>
</evidence>
<name>A0A345UM36_9BACT</name>
<gene>
    <name evidence="7" type="ORF">CYPRO_2292</name>
</gene>
<protein>
    <recommendedName>
        <fullName evidence="5">3-oxoacyl-[acyl-carrier-protein] reductase</fullName>
        <ecNumber evidence="5">1.1.1.100</ecNumber>
    </recommendedName>
</protein>
<dbReference type="Proteomes" id="UP000254808">
    <property type="component" value="Chromosome"/>
</dbReference>
<dbReference type="SMART" id="SM00822">
    <property type="entry name" value="PKS_KR"/>
    <property type="match status" value="1"/>
</dbReference>
<keyword evidence="5" id="KW-0275">Fatty acid biosynthesis</keyword>
<dbReference type="KEGG" id="cprv:CYPRO_2292"/>
<comment type="function">
    <text evidence="5">Catalyzes the NADPH-dependent reduction of beta-ketoacyl-ACP substrates to beta-hydroxyacyl-ACP products, the first reductive step in the elongation cycle of fatty acid biosynthesis.</text>
</comment>
<dbReference type="NCBIfam" id="NF009466">
    <property type="entry name" value="PRK12826.1-2"/>
    <property type="match status" value="1"/>
</dbReference>
<proteinExistence type="inferred from homology"/>
<reference evidence="7 8" key="1">
    <citation type="submission" date="2018-03" db="EMBL/GenBank/DDBJ databases">
        <title>Phenotypic and genomic properties of Cyclonatronum proteinivorum gen. nov., sp. nov., a haloalkaliphilic bacteroidete from soda lakes possessing Na+-translocating rhodopsin.</title>
        <authorList>
            <person name="Toshchakov S.V."/>
            <person name="Korzhenkov A."/>
            <person name="Samarov N.I."/>
            <person name="Kublanov I.V."/>
            <person name="Muntyan M.S."/>
            <person name="Sorokin D.Y."/>
        </authorList>
    </citation>
    <scope>NUCLEOTIDE SEQUENCE [LARGE SCALE GENOMIC DNA]</scope>
    <source>
        <strain evidence="7 8">Omega</strain>
    </source>
</reference>
<accession>A0A345UM36</accession>
<evidence type="ECO:0000259" key="6">
    <source>
        <dbReference type="SMART" id="SM00822"/>
    </source>
</evidence>
<feature type="active site" description="Proton acceptor" evidence="3">
    <location>
        <position position="156"/>
    </location>
</feature>
<dbReference type="SUPFAM" id="SSF51735">
    <property type="entry name" value="NAD(P)-binding Rossmann-fold domains"/>
    <property type="match status" value="1"/>
</dbReference>
<comment type="pathway">
    <text evidence="5">Lipid metabolism; fatty acid biosynthesis.</text>
</comment>
<feature type="binding site" evidence="4">
    <location>
        <position position="189"/>
    </location>
    <ligand>
        <name>NADP(+)</name>
        <dbReference type="ChEBI" id="CHEBI:58349"/>
    </ligand>
</feature>
<dbReference type="UniPathway" id="UPA00094"/>
<dbReference type="CDD" id="cd05333">
    <property type="entry name" value="BKR_SDR_c"/>
    <property type="match status" value="1"/>
</dbReference>
<dbReference type="GO" id="GO:0004316">
    <property type="term" value="F:3-oxoacyl-[acyl-carrier-protein] reductase (NADPH) activity"/>
    <property type="evidence" value="ECO:0007669"/>
    <property type="project" value="UniProtKB-UniRule"/>
</dbReference>
<dbReference type="PANTHER" id="PTHR42879">
    <property type="entry name" value="3-OXOACYL-(ACYL-CARRIER-PROTEIN) REDUCTASE"/>
    <property type="match status" value="1"/>
</dbReference>
<keyword evidence="5" id="KW-0443">Lipid metabolism</keyword>
<evidence type="ECO:0000256" key="5">
    <source>
        <dbReference type="RuleBase" id="RU366074"/>
    </source>
</evidence>
<feature type="domain" description="Ketoreductase" evidence="6">
    <location>
        <begin position="7"/>
        <end position="192"/>
    </location>
</feature>
<dbReference type="GO" id="GO:0006633">
    <property type="term" value="P:fatty acid biosynthetic process"/>
    <property type="evidence" value="ECO:0007669"/>
    <property type="project" value="UniProtKB-UniPathway"/>
</dbReference>
<dbReference type="OrthoDB" id="9788235at2"/>
<dbReference type="Gene3D" id="3.40.50.720">
    <property type="entry name" value="NAD(P)-binding Rossmann-like Domain"/>
    <property type="match status" value="1"/>
</dbReference>
<evidence type="ECO:0000313" key="8">
    <source>
        <dbReference type="Proteomes" id="UP000254808"/>
    </source>
</evidence>
<evidence type="ECO:0000256" key="2">
    <source>
        <dbReference type="ARBA" id="ARBA00023002"/>
    </source>
</evidence>
<dbReference type="PROSITE" id="PS00061">
    <property type="entry name" value="ADH_SHORT"/>
    <property type="match status" value="1"/>
</dbReference>
<keyword evidence="4 5" id="KW-0521">NADP</keyword>
<dbReference type="FunFam" id="3.40.50.720:FF:000173">
    <property type="entry name" value="3-oxoacyl-[acyl-carrier protein] reductase"/>
    <property type="match status" value="1"/>
</dbReference>
<dbReference type="EC" id="1.1.1.100" evidence="5"/>
<dbReference type="InterPro" id="IPR057326">
    <property type="entry name" value="KR_dom"/>
</dbReference>
<sequence>MFSLEGKSVLVTGGTRGIGKAIVLELAKAGADVAFTYARSAEAAETVKKEVESLGKKALSYQADAADATRAEEVIGDIVKTWGKLDVLVNNAGITKDTLIMRMNEQQWDDVITTNLKSVFNYSKHAVRPFMKAGAGSVINIGSVVGLSGNAGQTNYAASKAGIIGFSKSLAKELASRNIRVNVIAPGYIKTEMTGQLSDKVMDSIKASIPMGEAGDVQDIAAGVIFLASDASRYITGETIRIDGGMAM</sequence>
<dbReference type="PRINTS" id="PR00081">
    <property type="entry name" value="GDHRDH"/>
</dbReference>
<comment type="subunit">
    <text evidence="5">Homotetramer.</text>
</comment>
<keyword evidence="5" id="KW-0276">Fatty acid metabolism</keyword>
<dbReference type="InterPro" id="IPR020904">
    <property type="entry name" value="Sc_DH/Rdtase_CS"/>
</dbReference>
<feature type="binding site" evidence="4">
    <location>
        <begin position="13"/>
        <end position="16"/>
    </location>
    <ligand>
        <name>NADP(+)</name>
        <dbReference type="ChEBI" id="CHEBI:58349"/>
    </ligand>
</feature>
<dbReference type="InterPro" id="IPR050259">
    <property type="entry name" value="SDR"/>
</dbReference>
<keyword evidence="2 5" id="KW-0560">Oxidoreductase</keyword>
<organism evidence="7 8">
    <name type="scientific">Cyclonatronum proteinivorum</name>
    <dbReference type="NCBI Taxonomy" id="1457365"/>
    <lineage>
        <taxon>Bacteria</taxon>
        <taxon>Pseudomonadati</taxon>
        <taxon>Balneolota</taxon>
        <taxon>Balneolia</taxon>
        <taxon>Balneolales</taxon>
        <taxon>Cyclonatronaceae</taxon>
        <taxon>Cyclonatronum</taxon>
    </lineage>
</organism>
<keyword evidence="8" id="KW-1185">Reference proteome</keyword>
<evidence type="ECO:0000256" key="1">
    <source>
        <dbReference type="ARBA" id="ARBA00006484"/>
    </source>
</evidence>
<dbReference type="GO" id="GO:0051287">
    <property type="term" value="F:NAD binding"/>
    <property type="evidence" value="ECO:0007669"/>
    <property type="project" value="UniProtKB-UniRule"/>
</dbReference>
<dbReference type="InterPro" id="IPR011284">
    <property type="entry name" value="3oxo_ACP_reduc"/>
</dbReference>
<evidence type="ECO:0000313" key="7">
    <source>
        <dbReference type="EMBL" id="AXJ01538.1"/>
    </source>
</evidence>
<feature type="binding site" evidence="4">
    <location>
        <position position="91"/>
    </location>
    <ligand>
        <name>NADP(+)</name>
        <dbReference type="ChEBI" id="CHEBI:58349"/>
    </ligand>
</feature>
<dbReference type="NCBIfam" id="NF005559">
    <property type="entry name" value="PRK07231.1"/>
    <property type="match status" value="1"/>
</dbReference>
<dbReference type="InterPro" id="IPR036291">
    <property type="entry name" value="NAD(P)-bd_dom_sf"/>
</dbReference>
<dbReference type="Pfam" id="PF13561">
    <property type="entry name" value="adh_short_C2"/>
    <property type="match status" value="1"/>
</dbReference>
<comment type="similarity">
    <text evidence="1 5">Belongs to the short-chain dehydrogenases/reductases (SDR) family.</text>
</comment>
<dbReference type="PRINTS" id="PR00080">
    <property type="entry name" value="SDRFAMILY"/>
</dbReference>
<dbReference type="EMBL" id="CP027806">
    <property type="protein sequence ID" value="AXJ01538.1"/>
    <property type="molecule type" value="Genomic_DNA"/>
</dbReference>
<comment type="catalytic activity">
    <reaction evidence="5">
        <text>a (3R)-hydroxyacyl-[ACP] + NADP(+) = a 3-oxoacyl-[ACP] + NADPH + H(+)</text>
        <dbReference type="Rhea" id="RHEA:17397"/>
        <dbReference type="Rhea" id="RHEA-COMP:9916"/>
        <dbReference type="Rhea" id="RHEA-COMP:9945"/>
        <dbReference type="ChEBI" id="CHEBI:15378"/>
        <dbReference type="ChEBI" id="CHEBI:57783"/>
        <dbReference type="ChEBI" id="CHEBI:58349"/>
        <dbReference type="ChEBI" id="CHEBI:78776"/>
        <dbReference type="ChEBI" id="CHEBI:78827"/>
        <dbReference type="EC" id="1.1.1.100"/>
    </reaction>
</comment>
<dbReference type="InterPro" id="IPR002347">
    <property type="entry name" value="SDR_fam"/>
</dbReference>
<keyword evidence="5" id="KW-0444">Lipid biosynthesis</keyword>
<dbReference type="PANTHER" id="PTHR42879:SF2">
    <property type="entry name" value="3-OXOACYL-[ACYL-CARRIER-PROTEIN] REDUCTASE FABG"/>
    <property type="match status" value="1"/>
</dbReference>